<organism evidence="1 2">
    <name type="scientific">Caulobacter phage CcrBL9</name>
    <dbReference type="NCBI Taxonomy" id="2283270"/>
    <lineage>
        <taxon>Viruses</taxon>
        <taxon>Duplodnaviria</taxon>
        <taxon>Heunggongvirae</taxon>
        <taxon>Uroviricota</taxon>
        <taxon>Caudoviricetes</taxon>
        <taxon>Jeanschmidtviridae</taxon>
        <taxon>Bertelyvirus</taxon>
        <taxon>Bertelyvirus BL9</taxon>
    </lineage>
</organism>
<dbReference type="EMBL" id="MH588546">
    <property type="protein sequence ID" value="AXQ69514.1"/>
    <property type="molecule type" value="Genomic_DNA"/>
</dbReference>
<protein>
    <submittedName>
        <fullName evidence="1">Uncharacterized protein</fullName>
    </submittedName>
</protein>
<reference evidence="2" key="1">
    <citation type="submission" date="2018-07" db="EMBL/GenBank/DDBJ databases">
        <title>Giant CbK-like Caulobacter bacteriophages have genetically divergent genomes.</title>
        <authorList>
            <person name="Wilson K.M."/>
            <person name="Ely B."/>
        </authorList>
    </citation>
    <scope>NUCLEOTIDE SEQUENCE [LARGE SCALE GENOMIC DNA]</scope>
</reference>
<keyword evidence="2" id="KW-1185">Reference proteome</keyword>
<dbReference type="Proteomes" id="UP000259421">
    <property type="component" value="Segment"/>
</dbReference>
<name>A0A385ECA2_9CAUD</name>
<proteinExistence type="predicted"/>
<accession>A0A385ECA2</accession>
<evidence type="ECO:0000313" key="1">
    <source>
        <dbReference type="EMBL" id="AXQ69514.1"/>
    </source>
</evidence>
<evidence type="ECO:0000313" key="2">
    <source>
        <dbReference type="Proteomes" id="UP000259421"/>
    </source>
</evidence>
<reference evidence="1 2" key="2">
    <citation type="submission" date="2018-09" db="EMBL/GenBank/DDBJ databases">
        <title>Giant CbK-like Caulobacter bacteriophages have genetically divergent genomes.</title>
        <authorList>
            <person name="Wilson K."/>
            <person name="Ely B."/>
        </authorList>
    </citation>
    <scope>NUCLEOTIDE SEQUENCE [LARGE SCALE GENOMIC DNA]</scope>
</reference>
<sequence>MAARRVTEPVIPTLTLLAMLRDAQTSVILSSGRELSYIDADVLIKGVAEYVSDYTVLWLEKLLLGVHITEAEHILSAAQNDPEFPNYVALRVWAHRVNGKWNRDFIKMLRARATTQPPGVTDMLAQADPDDWAVKRYLGNGDVIVRLTTSGVIADVEAVKLV</sequence>
<gene>
    <name evidence="1" type="ORF">CcrBL9_gp490</name>
</gene>